<dbReference type="Pfam" id="PF00145">
    <property type="entry name" value="DNA_methylase"/>
    <property type="match status" value="2"/>
</dbReference>
<dbReference type="InterPro" id="IPR001525">
    <property type="entry name" value="C5_MeTfrase"/>
</dbReference>
<dbReference type="PROSITE" id="PS00094">
    <property type="entry name" value="C5_MTASE_1"/>
    <property type="match status" value="1"/>
</dbReference>
<dbReference type="Proteomes" id="UP000229236">
    <property type="component" value="Unassembled WGS sequence"/>
</dbReference>
<dbReference type="PRINTS" id="PR00105">
    <property type="entry name" value="C5METTRFRASE"/>
</dbReference>
<reference evidence="9" key="1">
    <citation type="submission" date="2017-09" db="EMBL/GenBank/DDBJ databases">
        <title>Depth-based differentiation of microbial function through sediment-hosted aquifers and enrichment of novel symbionts in the deep terrestrial subsurface.</title>
        <authorList>
            <person name="Probst A.J."/>
            <person name="Ladd B."/>
            <person name="Jarett J.K."/>
            <person name="Geller-Mcgrath D.E."/>
            <person name="Sieber C.M.K."/>
            <person name="Emerson J.B."/>
            <person name="Anantharaman K."/>
            <person name="Thomas B.C."/>
            <person name="Malmstrom R."/>
            <person name="Stieglmeier M."/>
            <person name="Klingl A."/>
            <person name="Woyke T."/>
            <person name="Ryan C.M."/>
            <person name="Banfield J.F."/>
        </authorList>
    </citation>
    <scope>NUCLEOTIDE SEQUENCE [LARGE SCALE GENOMIC DNA]</scope>
</reference>
<gene>
    <name evidence="8" type="ORF">CO088_01500</name>
</gene>
<dbReference type="PROSITE" id="PS51679">
    <property type="entry name" value="SAM_MT_C5"/>
    <property type="match status" value="1"/>
</dbReference>
<dbReference type="InterPro" id="IPR050390">
    <property type="entry name" value="C5-Methyltransferase"/>
</dbReference>
<evidence type="ECO:0000313" key="8">
    <source>
        <dbReference type="EMBL" id="PJB83397.1"/>
    </source>
</evidence>
<evidence type="ECO:0000256" key="5">
    <source>
        <dbReference type="PROSITE-ProRule" id="PRU01016"/>
    </source>
</evidence>
<evidence type="ECO:0000256" key="1">
    <source>
        <dbReference type="ARBA" id="ARBA00022603"/>
    </source>
</evidence>
<dbReference type="EC" id="2.1.1.37" evidence="7"/>
<accession>A0A2M8D8E1</accession>
<dbReference type="GO" id="GO:0032259">
    <property type="term" value="P:methylation"/>
    <property type="evidence" value="ECO:0007669"/>
    <property type="project" value="UniProtKB-KW"/>
</dbReference>
<keyword evidence="2 5" id="KW-0808">Transferase</keyword>
<dbReference type="EMBL" id="PFTM01000031">
    <property type="protein sequence ID" value="PJB83397.1"/>
    <property type="molecule type" value="Genomic_DNA"/>
</dbReference>
<dbReference type="GO" id="GO:0009307">
    <property type="term" value="P:DNA restriction-modification system"/>
    <property type="evidence" value="ECO:0007669"/>
    <property type="project" value="UniProtKB-KW"/>
</dbReference>
<dbReference type="Gene3D" id="3.40.50.150">
    <property type="entry name" value="Vaccinia Virus protein VP39"/>
    <property type="match status" value="1"/>
</dbReference>
<dbReference type="AlphaFoldDB" id="A0A2M8D8E1"/>
<dbReference type="PANTHER" id="PTHR10629">
    <property type="entry name" value="CYTOSINE-SPECIFIC METHYLTRANSFERASE"/>
    <property type="match status" value="1"/>
</dbReference>
<evidence type="ECO:0000256" key="4">
    <source>
        <dbReference type="ARBA" id="ARBA00022747"/>
    </source>
</evidence>
<evidence type="ECO:0000256" key="7">
    <source>
        <dbReference type="RuleBase" id="RU000417"/>
    </source>
</evidence>
<evidence type="ECO:0000256" key="2">
    <source>
        <dbReference type="ARBA" id="ARBA00022679"/>
    </source>
</evidence>
<sequence length="434" mass="48888">MKTSKSKKLNTIDLFAGCGGLTEGFEMSGLYSTVGLVEWDKSSLNTLVKRLKNKWGYANADSLSLHFDMQRMQELLNGWDDDSVYGNNTGLKSLVKKSGGVVDVIVGGPPCQAYSIAGRVRDRNGMKDDYRNYLFETYLEVVKEFKPKAFVFENVLGLLSAKPEGVPIPELIKSAFKKIGYEILDDLRGAIVDVSEYGVPQYRKRLVIVGLAKDVFHGDIQQTLNDFYKSILPSHKRDVVTVKDAIFDLPKAKPVKQKSGSRISHEVGQHQFLNHTPRFHSDRDISIFRELAKDSQAKNKKYKTIDDLKRLYTEKTGKQSNIHKYYVLESGKPSNTIVAHLHKDGLRHIHPDPEQARSITVREAARLQSFPDDFEFLGSMGDQYKMIGNAVPPLLAKAIAESLERLINNSYSNSLKSAIIDFDEPKIRHIGVYS</sequence>
<comment type="caution">
    <text evidence="8">The sequence shown here is derived from an EMBL/GenBank/DDBJ whole genome shotgun (WGS) entry which is preliminary data.</text>
</comment>
<protein>
    <recommendedName>
        <fullName evidence="7">Cytosine-specific methyltransferase</fullName>
        <ecNumber evidence="7">2.1.1.37</ecNumber>
    </recommendedName>
</protein>
<proteinExistence type="inferred from homology"/>
<evidence type="ECO:0000256" key="3">
    <source>
        <dbReference type="ARBA" id="ARBA00022691"/>
    </source>
</evidence>
<dbReference type="InterPro" id="IPR031303">
    <property type="entry name" value="C5_meth_CS"/>
</dbReference>
<keyword evidence="4" id="KW-0680">Restriction system</keyword>
<evidence type="ECO:0000256" key="6">
    <source>
        <dbReference type="RuleBase" id="RU000416"/>
    </source>
</evidence>
<dbReference type="SUPFAM" id="SSF53335">
    <property type="entry name" value="S-adenosyl-L-methionine-dependent methyltransferases"/>
    <property type="match status" value="1"/>
</dbReference>
<comment type="catalytic activity">
    <reaction evidence="7">
        <text>a 2'-deoxycytidine in DNA + S-adenosyl-L-methionine = a 5-methyl-2'-deoxycytidine in DNA + S-adenosyl-L-homocysteine + H(+)</text>
        <dbReference type="Rhea" id="RHEA:13681"/>
        <dbReference type="Rhea" id="RHEA-COMP:11369"/>
        <dbReference type="Rhea" id="RHEA-COMP:11370"/>
        <dbReference type="ChEBI" id="CHEBI:15378"/>
        <dbReference type="ChEBI" id="CHEBI:57856"/>
        <dbReference type="ChEBI" id="CHEBI:59789"/>
        <dbReference type="ChEBI" id="CHEBI:85452"/>
        <dbReference type="ChEBI" id="CHEBI:85454"/>
        <dbReference type="EC" id="2.1.1.37"/>
    </reaction>
</comment>
<dbReference type="PANTHER" id="PTHR10629:SF52">
    <property type="entry name" value="DNA (CYTOSINE-5)-METHYLTRANSFERASE 1"/>
    <property type="match status" value="1"/>
</dbReference>
<keyword evidence="1 5" id="KW-0489">Methyltransferase</keyword>
<dbReference type="InterPro" id="IPR029063">
    <property type="entry name" value="SAM-dependent_MTases_sf"/>
</dbReference>
<dbReference type="PROSITE" id="PS00095">
    <property type="entry name" value="C5_MTASE_2"/>
    <property type="match status" value="1"/>
</dbReference>
<keyword evidence="3 5" id="KW-0949">S-adenosyl-L-methionine</keyword>
<dbReference type="GO" id="GO:0003886">
    <property type="term" value="F:DNA (cytosine-5-)-methyltransferase activity"/>
    <property type="evidence" value="ECO:0007669"/>
    <property type="project" value="UniProtKB-EC"/>
</dbReference>
<dbReference type="InterPro" id="IPR018117">
    <property type="entry name" value="C5_DNA_meth_AS"/>
</dbReference>
<dbReference type="NCBIfam" id="TIGR00675">
    <property type="entry name" value="dcm"/>
    <property type="match status" value="1"/>
</dbReference>
<dbReference type="Gene3D" id="3.90.120.10">
    <property type="entry name" value="DNA Methylase, subunit A, domain 2"/>
    <property type="match status" value="1"/>
</dbReference>
<feature type="active site" evidence="5">
    <location>
        <position position="111"/>
    </location>
</feature>
<name>A0A2M8D8E1_9BACT</name>
<comment type="similarity">
    <text evidence="5 6">Belongs to the class I-like SAM-binding methyltransferase superfamily. C5-methyltransferase family.</text>
</comment>
<organism evidence="8 9">
    <name type="scientific">Candidatus Yonathbacteria bacterium CG_4_9_14_0_8_um_filter_46_47</name>
    <dbReference type="NCBI Taxonomy" id="1975106"/>
    <lineage>
        <taxon>Bacteria</taxon>
        <taxon>Candidatus Yonathiibacteriota</taxon>
    </lineage>
</organism>
<evidence type="ECO:0000313" key="9">
    <source>
        <dbReference type="Proteomes" id="UP000229236"/>
    </source>
</evidence>